<feature type="domain" description="AB hydrolase-1" evidence="2">
    <location>
        <begin position="66"/>
        <end position="310"/>
    </location>
</feature>
<reference evidence="4" key="1">
    <citation type="submission" date="2016-06" db="EMBL/GenBank/DDBJ databases">
        <title>Parallel loss of symbiosis genes in relatives of nitrogen-fixing non-legume Parasponia.</title>
        <authorList>
            <person name="Van Velzen R."/>
            <person name="Holmer R."/>
            <person name="Bu F."/>
            <person name="Rutten L."/>
            <person name="Van Zeijl A."/>
            <person name="Liu W."/>
            <person name="Santuari L."/>
            <person name="Cao Q."/>
            <person name="Sharma T."/>
            <person name="Shen D."/>
            <person name="Roswanjaya Y."/>
            <person name="Wardhani T."/>
            <person name="Kalhor M.S."/>
            <person name="Jansen J."/>
            <person name="Van den Hoogen J."/>
            <person name="Gungor B."/>
            <person name="Hartog M."/>
            <person name="Hontelez J."/>
            <person name="Verver J."/>
            <person name="Yang W.-C."/>
            <person name="Schijlen E."/>
            <person name="Repin R."/>
            <person name="Schilthuizen M."/>
            <person name="Schranz E."/>
            <person name="Heidstra R."/>
            <person name="Miyata K."/>
            <person name="Fedorova E."/>
            <person name="Kohlen W."/>
            <person name="Bisseling T."/>
            <person name="Smit S."/>
            <person name="Geurts R."/>
        </authorList>
    </citation>
    <scope>NUCLEOTIDE SEQUENCE [LARGE SCALE GENOMIC DNA]</scope>
    <source>
        <strain evidence="4">cv. WU1-14</strain>
    </source>
</reference>
<dbReference type="PANTHER" id="PTHR45763:SF28">
    <property type="entry name" value="ALPHA_BETA-HYDROLASES SUPERFAMILY PROTEIN"/>
    <property type="match status" value="1"/>
</dbReference>
<dbReference type="Pfam" id="PF12697">
    <property type="entry name" value="Abhydrolase_6"/>
    <property type="match status" value="1"/>
</dbReference>
<dbReference type="EMBL" id="JXTB01000016">
    <property type="protein sequence ID" value="PON76818.1"/>
    <property type="molecule type" value="Genomic_DNA"/>
</dbReference>
<dbReference type="AlphaFoldDB" id="A0A2P5DU42"/>
<evidence type="ECO:0000313" key="3">
    <source>
        <dbReference type="EMBL" id="PON76818.1"/>
    </source>
</evidence>
<keyword evidence="4" id="KW-1185">Reference proteome</keyword>
<dbReference type="Gene3D" id="3.40.50.1820">
    <property type="entry name" value="alpha/beta hydrolase"/>
    <property type="match status" value="2"/>
</dbReference>
<gene>
    <name evidence="3" type="ORF">PanWU01x14_031380</name>
</gene>
<accession>A0A2P5DU42</accession>
<sequence>MVSKTAIGLLIGLLGSLFLATQLAPPHGTALPDDPPVTSPRIRLSDGRYLAYKEKGVPKNRSNYRIIIIHGFGSSKEMNFLAPQELTDELGIYYLLYDRAGYGESDPNPNRSVKSEALDIQELADQLQIGSKFYVIGVSMGLSGVSLVVPVVNYRWPSLPYELISEDYRRKAVQCALWIANYAPRLLYWWVTQKWLPATSSVMERKPVLFNSRDVDALKTTKGFPMLTPDRLREKGVFDTLRDDFVVGFGNWEFDPMDLSNPFPQNQSSVHIWQGYEDKVVPFELQRYVSSKLPWIRYHEVPDGGHLIMHYNGLWETILRALLLGEEPLQYRPNLRKIVV</sequence>
<dbReference type="FunFam" id="3.40.50.1820:FF:000270">
    <property type="entry name" value="Alpha/beta-Hydrolases superfamily protein"/>
    <property type="match status" value="1"/>
</dbReference>
<feature type="signal peptide" evidence="1">
    <location>
        <begin position="1"/>
        <end position="20"/>
    </location>
</feature>
<organism evidence="3 4">
    <name type="scientific">Parasponia andersonii</name>
    <name type="common">Sponia andersonii</name>
    <dbReference type="NCBI Taxonomy" id="3476"/>
    <lineage>
        <taxon>Eukaryota</taxon>
        <taxon>Viridiplantae</taxon>
        <taxon>Streptophyta</taxon>
        <taxon>Embryophyta</taxon>
        <taxon>Tracheophyta</taxon>
        <taxon>Spermatophyta</taxon>
        <taxon>Magnoliopsida</taxon>
        <taxon>eudicotyledons</taxon>
        <taxon>Gunneridae</taxon>
        <taxon>Pentapetalae</taxon>
        <taxon>rosids</taxon>
        <taxon>fabids</taxon>
        <taxon>Rosales</taxon>
        <taxon>Cannabaceae</taxon>
        <taxon>Parasponia</taxon>
    </lineage>
</organism>
<dbReference type="SUPFAM" id="SSF53474">
    <property type="entry name" value="alpha/beta-Hydrolases"/>
    <property type="match status" value="1"/>
</dbReference>
<name>A0A2P5DU42_PARAD</name>
<dbReference type="STRING" id="3476.A0A2P5DU42"/>
<keyword evidence="1" id="KW-0732">Signal</keyword>
<keyword evidence="3" id="KW-0378">Hydrolase</keyword>
<dbReference type="GO" id="GO:0016787">
    <property type="term" value="F:hydrolase activity"/>
    <property type="evidence" value="ECO:0007669"/>
    <property type="project" value="UniProtKB-KW"/>
</dbReference>
<dbReference type="InterPro" id="IPR029058">
    <property type="entry name" value="AB_hydrolase_fold"/>
</dbReference>
<evidence type="ECO:0000313" key="4">
    <source>
        <dbReference type="Proteomes" id="UP000237105"/>
    </source>
</evidence>
<evidence type="ECO:0000259" key="2">
    <source>
        <dbReference type="Pfam" id="PF12697"/>
    </source>
</evidence>
<evidence type="ECO:0000256" key="1">
    <source>
        <dbReference type="SAM" id="SignalP"/>
    </source>
</evidence>
<dbReference type="InterPro" id="IPR000073">
    <property type="entry name" value="AB_hydrolase_1"/>
</dbReference>
<feature type="chain" id="PRO_5015140089" evidence="1">
    <location>
        <begin position="21"/>
        <end position="340"/>
    </location>
</feature>
<dbReference type="Proteomes" id="UP000237105">
    <property type="component" value="Unassembled WGS sequence"/>
</dbReference>
<dbReference type="PANTHER" id="PTHR45763">
    <property type="entry name" value="HYDROLASE, ALPHA/BETA FOLD FAMILY PROTEIN, EXPRESSED-RELATED"/>
    <property type="match status" value="1"/>
</dbReference>
<comment type="caution">
    <text evidence="3">The sequence shown here is derived from an EMBL/GenBank/DDBJ whole genome shotgun (WGS) entry which is preliminary data.</text>
</comment>
<protein>
    <submittedName>
        <fullName evidence="3">Alpha/beta hydrolase fold</fullName>
    </submittedName>
</protein>
<proteinExistence type="predicted"/>
<dbReference type="OrthoDB" id="294702at2759"/>